<keyword evidence="1 2" id="KW-0378">Hydrolase</keyword>
<accession>A0AA49FLZ0</accession>
<evidence type="ECO:0000256" key="1">
    <source>
        <dbReference type="ARBA" id="ARBA00022801"/>
    </source>
</evidence>
<dbReference type="GO" id="GO:0008664">
    <property type="term" value="F:RNA 2',3'-cyclic 3'-phosphodiesterase activity"/>
    <property type="evidence" value="ECO:0007669"/>
    <property type="project" value="UniProtKB-EC"/>
</dbReference>
<dbReference type="SUPFAM" id="SSF55144">
    <property type="entry name" value="LigT-like"/>
    <property type="match status" value="1"/>
</dbReference>
<evidence type="ECO:0000313" key="4">
    <source>
        <dbReference type="EMBL" id="WIM06184.1"/>
    </source>
</evidence>
<comment type="function">
    <text evidence="2">Hydrolyzes RNA 2',3'-cyclic phosphodiester to an RNA 2'-phosphomonoester.</text>
</comment>
<name>A0AA49FLZ0_9PROT</name>
<feature type="active site" description="Proton acceptor" evidence="2">
    <location>
        <position position="124"/>
    </location>
</feature>
<organism evidence="4">
    <name type="scientific">Candidatus Nitricoxidivorans perseverans</name>
    <dbReference type="NCBI Taxonomy" id="2975601"/>
    <lineage>
        <taxon>Bacteria</taxon>
        <taxon>Pseudomonadati</taxon>
        <taxon>Pseudomonadota</taxon>
        <taxon>Betaproteobacteria</taxon>
        <taxon>Nitrosomonadales</taxon>
        <taxon>Sterolibacteriaceae</taxon>
        <taxon>Candidatus Nitricoxidivorans</taxon>
    </lineage>
</organism>
<dbReference type="AlphaFoldDB" id="A0AA49FLZ0"/>
<dbReference type="GO" id="GO:0004113">
    <property type="term" value="F:2',3'-cyclic-nucleotide 3'-phosphodiesterase activity"/>
    <property type="evidence" value="ECO:0007669"/>
    <property type="project" value="InterPro"/>
</dbReference>
<dbReference type="PANTHER" id="PTHR35561">
    <property type="entry name" value="RNA 2',3'-CYCLIC PHOSPHODIESTERASE"/>
    <property type="match status" value="1"/>
</dbReference>
<protein>
    <recommendedName>
        <fullName evidence="2">RNA 2',3'-cyclic phosphodiesterase</fullName>
        <shortName evidence="2">RNA 2',3'-CPDase</shortName>
        <ecNumber evidence="2">3.1.4.58</ecNumber>
    </recommendedName>
</protein>
<dbReference type="InterPro" id="IPR004175">
    <property type="entry name" value="RNA_CPDase"/>
</dbReference>
<dbReference type="HAMAP" id="MF_01940">
    <property type="entry name" value="RNA_CPDase"/>
    <property type="match status" value="1"/>
</dbReference>
<gene>
    <name evidence="4" type="primary">thpR</name>
    <name evidence="4" type="ORF">OHM77_02500</name>
</gene>
<comment type="similarity">
    <text evidence="2">Belongs to the 2H phosphoesterase superfamily. ThpR family.</text>
</comment>
<reference evidence="4" key="1">
    <citation type="journal article" date="2023" name="Nat. Microbiol.">
        <title>Enrichment and characterization of a nitric oxide-reducing microbial community in a continuous bioreactor.</title>
        <authorList>
            <person name="Garrido-Amador P."/>
            <person name="Stortenbeker N."/>
            <person name="Wessels H.J.C.T."/>
            <person name="Speth D.R."/>
            <person name="Garcia-Heredia I."/>
            <person name="Kartal B."/>
        </authorList>
    </citation>
    <scope>NUCLEOTIDE SEQUENCE</scope>
    <source>
        <strain evidence="4">MAG1</strain>
    </source>
</reference>
<feature type="active site" description="Proton donor" evidence="2">
    <location>
        <position position="44"/>
    </location>
</feature>
<comment type="catalytic activity">
    <reaction evidence="2">
        <text>a 3'-end 2',3'-cyclophospho-ribonucleotide-RNA + H2O = a 3'-end 2'-phospho-ribonucleotide-RNA + H(+)</text>
        <dbReference type="Rhea" id="RHEA:11828"/>
        <dbReference type="Rhea" id="RHEA-COMP:10464"/>
        <dbReference type="Rhea" id="RHEA-COMP:17353"/>
        <dbReference type="ChEBI" id="CHEBI:15377"/>
        <dbReference type="ChEBI" id="CHEBI:15378"/>
        <dbReference type="ChEBI" id="CHEBI:83064"/>
        <dbReference type="ChEBI" id="CHEBI:173113"/>
        <dbReference type="EC" id="3.1.4.58"/>
    </reaction>
</comment>
<feature type="domain" description="Phosphoesterase HXTX" evidence="3">
    <location>
        <begin position="14"/>
        <end position="90"/>
    </location>
</feature>
<feature type="short sequence motif" description="HXTX 2" evidence="2">
    <location>
        <begin position="124"/>
        <end position="127"/>
    </location>
</feature>
<dbReference type="Proteomes" id="UP001234916">
    <property type="component" value="Chromosome"/>
</dbReference>
<sequence>MPEGLHRVFFAVWPDAPAARAFHDAAQEARQACGGRRMRRETLHLTLAFLGDVPAQRIDAARRAADGIAAASFPLTIDRLGFWPRNRILWAGGDAPALTALADALGERLRAAGFRLEDRPFAAHVTLLRDADCASAPPLARTVEWKVPEFVLAESKRSAEGAGYEIIGRWPLTPES</sequence>
<feature type="short sequence motif" description="HXTX 1" evidence="2">
    <location>
        <begin position="44"/>
        <end position="47"/>
    </location>
</feature>
<dbReference type="NCBIfam" id="TIGR02258">
    <property type="entry name" value="2_5_ligase"/>
    <property type="match status" value="1"/>
</dbReference>
<dbReference type="InterPro" id="IPR014051">
    <property type="entry name" value="Phosphoesterase_HXTX"/>
</dbReference>
<dbReference type="KEGG" id="npv:OHM77_02500"/>
<evidence type="ECO:0000259" key="3">
    <source>
        <dbReference type="Pfam" id="PF02834"/>
    </source>
</evidence>
<dbReference type="Pfam" id="PF02834">
    <property type="entry name" value="LigT_PEase"/>
    <property type="match status" value="2"/>
</dbReference>
<evidence type="ECO:0000256" key="2">
    <source>
        <dbReference type="HAMAP-Rule" id="MF_01940"/>
    </source>
</evidence>
<proteinExistence type="inferred from homology"/>
<dbReference type="Gene3D" id="3.90.1140.10">
    <property type="entry name" value="Cyclic phosphodiesterase"/>
    <property type="match status" value="1"/>
</dbReference>
<feature type="domain" description="Phosphoesterase HXTX" evidence="3">
    <location>
        <begin position="96"/>
        <end position="155"/>
    </location>
</feature>
<dbReference type="PANTHER" id="PTHR35561:SF1">
    <property type="entry name" value="RNA 2',3'-CYCLIC PHOSPHODIESTERASE"/>
    <property type="match status" value="1"/>
</dbReference>
<dbReference type="EMBL" id="CP107246">
    <property type="protein sequence ID" value="WIM06184.1"/>
    <property type="molecule type" value="Genomic_DNA"/>
</dbReference>
<dbReference type="EC" id="3.1.4.58" evidence="2"/>
<dbReference type="InterPro" id="IPR009097">
    <property type="entry name" value="Cyclic_Pdiesterase"/>
</dbReference>